<evidence type="ECO:0000256" key="5">
    <source>
        <dbReference type="ARBA" id="ARBA00023163"/>
    </source>
</evidence>
<evidence type="ECO:0000313" key="8">
    <source>
        <dbReference type="EMBL" id="KAK9192960.1"/>
    </source>
</evidence>
<evidence type="ECO:0000256" key="2">
    <source>
        <dbReference type="ARBA" id="ARBA00023015"/>
    </source>
</evidence>
<dbReference type="SUPFAM" id="SSF88659">
    <property type="entry name" value="Sigma3 and sigma4 domains of RNA polymerase sigma factors"/>
    <property type="match status" value="2"/>
</dbReference>
<dbReference type="Pfam" id="PF04539">
    <property type="entry name" value="Sigma70_r3"/>
    <property type="match status" value="1"/>
</dbReference>
<proteinExistence type="inferred from homology"/>
<dbReference type="Gene3D" id="1.10.10.10">
    <property type="entry name" value="Winged helix-like DNA-binding domain superfamily/Winged helix DNA-binding domain"/>
    <property type="match status" value="2"/>
</dbReference>
<keyword evidence="9" id="KW-1185">Reference proteome</keyword>
<dbReference type="NCBIfam" id="TIGR02937">
    <property type="entry name" value="sigma70-ECF"/>
    <property type="match status" value="1"/>
</dbReference>
<dbReference type="GO" id="GO:0003677">
    <property type="term" value="F:DNA binding"/>
    <property type="evidence" value="ECO:0007669"/>
    <property type="project" value="UniProtKB-KW"/>
</dbReference>
<evidence type="ECO:0000259" key="7">
    <source>
        <dbReference type="PROSITE" id="PS00716"/>
    </source>
</evidence>
<dbReference type="InterPro" id="IPR007630">
    <property type="entry name" value="RNA_pol_sigma70_r4"/>
</dbReference>
<feature type="region of interest" description="Disordered" evidence="6">
    <location>
        <begin position="41"/>
        <end position="67"/>
    </location>
</feature>
<feature type="compositionally biased region" description="Polar residues" evidence="6">
    <location>
        <begin position="273"/>
        <end position="285"/>
    </location>
</feature>
<dbReference type="AlphaFoldDB" id="A0AAP0QH31"/>
<protein>
    <recommendedName>
        <fullName evidence="7">RNA polymerase sigma-70 domain-containing protein</fullName>
    </recommendedName>
</protein>
<feature type="region of interest" description="Disordered" evidence="6">
    <location>
        <begin position="263"/>
        <end position="294"/>
    </location>
</feature>
<dbReference type="PANTHER" id="PTHR30603">
    <property type="entry name" value="RNA POLYMERASE SIGMA FACTOR RPO"/>
    <property type="match status" value="1"/>
</dbReference>
<dbReference type="InterPro" id="IPR013324">
    <property type="entry name" value="RNA_pol_sigma_r3/r4-like"/>
</dbReference>
<evidence type="ECO:0000256" key="1">
    <source>
        <dbReference type="ARBA" id="ARBA00007788"/>
    </source>
</evidence>
<feature type="compositionally biased region" description="Low complexity" evidence="6">
    <location>
        <begin position="56"/>
        <end position="67"/>
    </location>
</feature>
<reference evidence="8 9" key="1">
    <citation type="submission" date="2024-05" db="EMBL/GenBank/DDBJ databases">
        <title>Haplotype-resolved chromosome-level genome assembly of Huyou (Citrus changshanensis).</title>
        <authorList>
            <person name="Miao C."/>
            <person name="Chen W."/>
            <person name="Wu Y."/>
            <person name="Wang L."/>
            <person name="Zhao S."/>
            <person name="Grierson D."/>
            <person name="Xu C."/>
            <person name="Chen K."/>
        </authorList>
    </citation>
    <scope>NUCLEOTIDE SEQUENCE [LARGE SCALE GENOMIC DNA]</scope>
    <source>
        <strain evidence="8">01-14</strain>
        <tissue evidence="8">Leaf</tissue>
    </source>
</reference>
<evidence type="ECO:0000256" key="3">
    <source>
        <dbReference type="ARBA" id="ARBA00023082"/>
    </source>
</evidence>
<dbReference type="CDD" id="cd06171">
    <property type="entry name" value="Sigma70_r4"/>
    <property type="match status" value="1"/>
</dbReference>
<keyword evidence="4" id="KW-0238">DNA-binding</keyword>
<dbReference type="PRINTS" id="PR00046">
    <property type="entry name" value="SIGMA70FCT"/>
</dbReference>
<dbReference type="PANTHER" id="PTHR30603:SF45">
    <property type="entry name" value="RNA POLYMERASE SIGMA FACTOR SIGF, CHLOROPLASTIC"/>
    <property type="match status" value="1"/>
</dbReference>
<feature type="domain" description="RNA polymerase sigma-70" evidence="7">
    <location>
        <begin position="579"/>
        <end position="605"/>
    </location>
</feature>
<dbReference type="Gene3D" id="1.20.120.1810">
    <property type="match status" value="1"/>
</dbReference>
<sequence length="622" mass="70073">MALANLRLEVFSESGAKRCLDLNTSTLNTIISSMEAGRNLLSSPPSFPSRTRVKHSLSSSASSSSSSSDNILHVYVHNKAVLMHNEQSAPAVASVPTSSVARHFPTSVLLQEQRDEYRPLLHMFKEDKTSQATSDSRNIETEAFFVEEKNSGDLDQLVQDLEHQFLHWPDLWNLSPPMKRGEDPSVSLTMQSLSNDTEESVDAEPFDAVALARKALSASKEAASLAENPKLNGAEFTDISLTSSLGYPLEEVRTVQSTRFLERRSKKRKVSKPQVTNHETYNSRKASVKKKLSEGFDPNDPLRLFLWGPETRKLLTADEEFELIAQIQDLIRLEKEKSKLQSQFGREPTLIEWAKAVGLSCRDLKSELHSDLTAATSALGGSKNTNDTGVKFLVVLFDMYFGSHLVTVEGFGMEGSMGLMKSVEKFKPQAGCRFASYAYWWVRQTIRKAIFQHSRTIRLPENIYTLLSKVLEAKRLYIQEGNHSPDKEDLARRVGITVEKLERLIFITRMPLSMQQPVWADQDTTFQEITADTEVEIPDISVQKQLMRQHVRNLLTLLNPKDRCIVRLRFGIEDGKPKSLSEVGNIFGLSKERVRQLESRALYRLKQSLGGKASYGYADLLI</sequence>
<dbReference type="InterPro" id="IPR036388">
    <property type="entry name" value="WH-like_DNA-bd_sf"/>
</dbReference>
<organism evidence="8 9">
    <name type="scientific">Citrus x changshan-huyou</name>
    <dbReference type="NCBI Taxonomy" id="2935761"/>
    <lineage>
        <taxon>Eukaryota</taxon>
        <taxon>Viridiplantae</taxon>
        <taxon>Streptophyta</taxon>
        <taxon>Embryophyta</taxon>
        <taxon>Tracheophyta</taxon>
        <taxon>Spermatophyta</taxon>
        <taxon>Magnoliopsida</taxon>
        <taxon>eudicotyledons</taxon>
        <taxon>Gunneridae</taxon>
        <taxon>Pentapetalae</taxon>
        <taxon>rosids</taxon>
        <taxon>malvids</taxon>
        <taxon>Sapindales</taxon>
        <taxon>Rutaceae</taxon>
        <taxon>Aurantioideae</taxon>
        <taxon>Citrus</taxon>
    </lineage>
</organism>
<dbReference type="Proteomes" id="UP001428341">
    <property type="component" value="Unassembled WGS sequence"/>
</dbReference>
<evidence type="ECO:0000256" key="4">
    <source>
        <dbReference type="ARBA" id="ARBA00023125"/>
    </source>
</evidence>
<evidence type="ECO:0000313" key="9">
    <source>
        <dbReference type="Proteomes" id="UP001428341"/>
    </source>
</evidence>
<keyword evidence="2" id="KW-0805">Transcription regulation</keyword>
<dbReference type="Pfam" id="PF04545">
    <property type="entry name" value="Sigma70_r4"/>
    <property type="match status" value="1"/>
</dbReference>
<keyword evidence="3" id="KW-0731">Sigma factor</keyword>
<accession>A0AAP0QH31</accession>
<dbReference type="PROSITE" id="PS00716">
    <property type="entry name" value="SIGMA70_2"/>
    <property type="match status" value="1"/>
</dbReference>
<dbReference type="EMBL" id="JBCGBO010000006">
    <property type="protein sequence ID" value="KAK9192960.1"/>
    <property type="molecule type" value="Genomic_DNA"/>
</dbReference>
<gene>
    <name evidence="8" type="ORF">WN944_003655</name>
</gene>
<dbReference type="Pfam" id="PF04542">
    <property type="entry name" value="Sigma70_r2"/>
    <property type="match status" value="1"/>
</dbReference>
<dbReference type="InterPro" id="IPR000943">
    <property type="entry name" value="RNA_pol_sigma70"/>
</dbReference>
<name>A0AAP0QH31_9ROSI</name>
<evidence type="ECO:0000256" key="6">
    <source>
        <dbReference type="SAM" id="MobiDB-lite"/>
    </source>
</evidence>
<dbReference type="GO" id="GO:0006352">
    <property type="term" value="P:DNA-templated transcription initiation"/>
    <property type="evidence" value="ECO:0007669"/>
    <property type="project" value="InterPro"/>
</dbReference>
<dbReference type="InterPro" id="IPR007624">
    <property type="entry name" value="RNA_pol_sigma70_r3"/>
</dbReference>
<dbReference type="InterPro" id="IPR007627">
    <property type="entry name" value="RNA_pol_sigma70_r2"/>
</dbReference>
<comment type="similarity">
    <text evidence="1">Belongs to the sigma-70 factor family.</text>
</comment>
<comment type="caution">
    <text evidence="8">The sequence shown here is derived from an EMBL/GenBank/DDBJ whole genome shotgun (WGS) entry which is preliminary data.</text>
</comment>
<dbReference type="InterPro" id="IPR013325">
    <property type="entry name" value="RNA_pol_sigma_r2"/>
</dbReference>
<dbReference type="GO" id="GO:0016987">
    <property type="term" value="F:sigma factor activity"/>
    <property type="evidence" value="ECO:0007669"/>
    <property type="project" value="UniProtKB-KW"/>
</dbReference>
<dbReference type="InterPro" id="IPR050239">
    <property type="entry name" value="Sigma-70_RNA_pol_init_factors"/>
</dbReference>
<dbReference type="GO" id="GO:0071482">
    <property type="term" value="P:cellular response to light stimulus"/>
    <property type="evidence" value="ECO:0007669"/>
    <property type="project" value="UniProtKB-ARBA"/>
</dbReference>
<dbReference type="SUPFAM" id="SSF88946">
    <property type="entry name" value="Sigma2 domain of RNA polymerase sigma factors"/>
    <property type="match status" value="1"/>
</dbReference>
<keyword evidence="5" id="KW-0804">Transcription</keyword>
<dbReference type="InterPro" id="IPR014284">
    <property type="entry name" value="RNA_pol_sigma-70_dom"/>
</dbReference>